<feature type="signal peptide" evidence="1">
    <location>
        <begin position="1"/>
        <end position="18"/>
    </location>
</feature>
<dbReference type="AlphaFoldDB" id="A0A9X2NJC1"/>
<dbReference type="Pfam" id="PF05257">
    <property type="entry name" value="CHAP"/>
    <property type="match status" value="1"/>
</dbReference>
<dbReference type="InterPro" id="IPR007921">
    <property type="entry name" value="CHAP_dom"/>
</dbReference>
<dbReference type="SUPFAM" id="SSF54001">
    <property type="entry name" value="Cysteine proteinases"/>
    <property type="match status" value="1"/>
</dbReference>
<comment type="caution">
    <text evidence="3">The sequence shown here is derived from an EMBL/GenBank/DDBJ whole genome shotgun (WGS) entry which is preliminary data.</text>
</comment>
<dbReference type="Gene3D" id="3.90.1720.10">
    <property type="entry name" value="endopeptidase domain like (from Nostoc punctiforme)"/>
    <property type="match status" value="1"/>
</dbReference>
<feature type="chain" id="PRO_5040947454" evidence="1">
    <location>
        <begin position="19"/>
        <end position="484"/>
    </location>
</feature>
<evidence type="ECO:0000313" key="4">
    <source>
        <dbReference type="Proteomes" id="UP001144096"/>
    </source>
</evidence>
<organism evidence="3 4">
    <name type="scientific">Amycolatopsis iheyensis</name>
    <dbReference type="NCBI Taxonomy" id="2945988"/>
    <lineage>
        <taxon>Bacteria</taxon>
        <taxon>Bacillati</taxon>
        <taxon>Actinomycetota</taxon>
        <taxon>Actinomycetes</taxon>
        <taxon>Pseudonocardiales</taxon>
        <taxon>Pseudonocardiaceae</taxon>
        <taxon>Amycolatopsis</taxon>
    </lineage>
</organism>
<keyword evidence="1" id="KW-0732">Signal</keyword>
<evidence type="ECO:0000313" key="3">
    <source>
        <dbReference type="EMBL" id="MCR6487835.1"/>
    </source>
</evidence>
<name>A0A9X2NJC1_9PSEU</name>
<protein>
    <submittedName>
        <fullName evidence="3">CHAP domain-containing protein</fullName>
    </submittedName>
</protein>
<accession>A0A9X2NJC1</accession>
<feature type="domain" description="Peptidase C51" evidence="2">
    <location>
        <begin position="24"/>
        <end position="141"/>
    </location>
</feature>
<dbReference type="InterPro" id="IPR038765">
    <property type="entry name" value="Papain-like_cys_pep_sf"/>
</dbReference>
<keyword evidence="4" id="KW-1185">Reference proteome</keyword>
<dbReference type="EMBL" id="JAMXQV010000021">
    <property type="protein sequence ID" value="MCR6487835.1"/>
    <property type="molecule type" value="Genomic_DNA"/>
</dbReference>
<proteinExistence type="predicted"/>
<dbReference type="PROSITE" id="PS50911">
    <property type="entry name" value="CHAP"/>
    <property type="match status" value="1"/>
</dbReference>
<reference evidence="3" key="1">
    <citation type="submission" date="2022-06" db="EMBL/GenBank/DDBJ databases">
        <title>Amycolatopsis iheyaensis sp. nov., a new species of the genus Amycolatopsis isolated from soil in Iheya island, Japan.</title>
        <authorList>
            <person name="Ngamcharungchit C."/>
            <person name="Kanto H."/>
            <person name="Take A."/>
            <person name="Intra B."/>
            <person name="Matsumoto A."/>
            <person name="Panbangred W."/>
            <person name="Inahashi Y."/>
        </authorList>
    </citation>
    <scope>NUCLEOTIDE SEQUENCE</scope>
    <source>
        <strain evidence="3">OK19-0408</strain>
    </source>
</reference>
<dbReference type="Proteomes" id="UP001144096">
    <property type="component" value="Unassembled WGS sequence"/>
</dbReference>
<dbReference type="RefSeq" id="WP_257924399.1">
    <property type="nucleotide sequence ID" value="NZ_JAMXQV010000021.1"/>
</dbReference>
<evidence type="ECO:0000259" key="2">
    <source>
        <dbReference type="PROSITE" id="PS50911"/>
    </source>
</evidence>
<evidence type="ECO:0000256" key="1">
    <source>
        <dbReference type="SAM" id="SignalP"/>
    </source>
</evidence>
<sequence length="484" mass="50455">MLLALVVAVLAVVGVAPAASAWTDDYPSPWRSAAQDSTSDSWGYKNRECTSFVAWRLHARNGFEMPRGIGNGGTWHSWFAARGYAVNGTPAVGAIAESATHVAWVEAVNGDGTVTVEDYNYGYTGTYGERRVAVSAFHYIHARDIGGAGFADGAFLGSIETGVVYRVVGGAPIRLYNQGVVPGFSGSVTTMVHQQVIDQMPAYPADGAYVNIVEAGGSGIYRFVGGAPVRLFNWGALPGFDGSRAYGINFQSLVVLDHMRPVPADGAYINIVEAGGSGVYRFVGGAPVRLFNWGALPGFDGGRVVDVNFQSLVNLDHMAPVPADGAYISIVEAGGSGIYRFAGGAPVRLFNWGALPGFDGGRVVDVNFDSLATLDHMRSVPADGTWLGSAETGIVYRVAGGAALRLYNHGALPGFSGANVVMVNQATLDNRDHLLATPVDGTVLQGFPSGSTWTISAGHRASAGPGAAAVGVDDQTAEEFPAGS</sequence>
<gene>
    <name evidence="3" type="ORF">M8542_33915</name>
</gene>